<dbReference type="GeneTree" id="ENSGT00940000157942"/>
<organism evidence="14 15">
    <name type="scientific">Panthera leo</name>
    <name type="common">Lion</name>
    <dbReference type="NCBI Taxonomy" id="9689"/>
    <lineage>
        <taxon>Eukaryota</taxon>
        <taxon>Metazoa</taxon>
        <taxon>Chordata</taxon>
        <taxon>Craniata</taxon>
        <taxon>Vertebrata</taxon>
        <taxon>Euteleostomi</taxon>
        <taxon>Mammalia</taxon>
        <taxon>Eutheria</taxon>
        <taxon>Laurasiatheria</taxon>
        <taxon>Carnivora</taxon>
        <taxon>Feliformia</taxon>
        <taxon>Felidae</taxon>
        <taxon>Pantherinae</taxon>
        <taxon>Panthera</taxon>
    </lineage>
</organism>
<evidence type="ECO:0000256" key="12">
    <source>
        <dbReference type="SAM" id="MobiDB-lite"/>
    </source>
</evidence>
<evidence type="ECO:0000256" key="10">
    <source>
        <dbReference type="ARBA" id="ARBA00041760"/>
    </source>
</evidence>
<reference evidence="14" key="3">
    <citation type="submission" date="2025-09" db="UniProtKB">
        <authorList>
            <consortium name="Ensembl"/>
        </authorList>
    </citation>
    <scope>IDENTIFICATION</scope>
</reference>
<evidence type="ECO:0000313" key="14">
    <source>
        <dbReference type="Ensembl" id="ENSPLOP00000023983.1"/>
    </source>
</evidence>
<evidence type="ECO:0000256" key="11">
    <source>
        <dbReference type="ARBA" id="ARBA00047635"/>
    </source>
</evidence>
<dbReference type="PANTHER" id="PTHR46516">
    <property type="entry name" value="TRNA-SPECIFIC ADENOSINE DEAMINASE 1"/>
    <property type="match status" value="1"/>
</dbReference>
<reference evidence="14" key="2">
    <citation type="submission" date="2025-08" db="UniProtKB">
        <authorList>
            <consortium name="Ensembl"/>
        </authorList>
    </citation>
    <scope>IDENTIFICATION</scope>
</reference>
<evidence type="ECO:0000256" key="8">
    <source>
        <dbReference type="ARBA" id="ARBA00038940"/>
    </source>
</evidence>
<feature type="region of interest" description="Disordered" evidence="12">
    <location>
        <begin position="1"/>
        <end position="48"/>
    </location>
</feature>
<keyword evidence="1" id="KW-0819">tRNA processing</keyword>
<evidence type="ECO:0000259" key="13">
    <source>
        <dbReference type="PROSITE" id="PS50141"/>
    </source>
</evidence>
<sequence length="354" mass="37658">MLEFEDQPCCPVSRRWASKPSEEASGNPETPEDEKNYEDLGSPVTKKMRLEPGIPDGVAHCQSLDNQESGPVPPTVSSSDVPTQELATVTGRAPSGAKVVDVYRTGAKCVPGEAGDSGKPGAAYHQVGLLRVKPGRGDRTRSMSCSDKLARWNVLGCQGALLMHLLEEPLYLSAVVIGRCPYSQEAMRRALTGRCQNVSALPKGFGVQEVTIQQSGLLFEQSRGAVQAKRADSPGRLVPCGAGKVSWFPLPWSDFSPDRGVAWETLCPPSLGRQFITSVVNSVGLGGAWVAQLVERPTSVQVMISRFVGSSSALGSVLTARSLEPASDFVSPSLSALPLLVACTLARIVSLKNE</sequence>
<reference evidence="14" key="1">
    <citation type="journal article" date="2019" name="bioRxiv">
        <title>Long live the king: chromosome-level assembly of the lion (Panthera leo) using linked-read, Hi-C, and long read data.</title>
        <authorList>
            <person name="Armstrong E.E."/>
            <person name="Taylor R.W."/>
            <person name="Miller D.E."/>
            <person name="Kaelin C."/>
            <person name="Barsh G."/>
            <person name="Hadly E.A."/>
            <person name="Petrov D."/>
        </authorList>
    </citation>
    <scope>NUCLEOTIDE SEQUENCE [LARGE SCALE GENOMIC DNA]</scope>
</reference>
<evidence type="ECO:0000256" key="3">
    <source>
        <dbReference type="ARBA" id="ARBA00022801"/>
    </source>
</evidence>
<dbReference type="GO" id="GO:0008033">
    <property type="term" value="P:tRNA processing"/>
    <property type="evidence" value="ECO:0007669"/>
    <property type="project" value="UniProtKB-KW"/>
</dbReference>
<dbReference type="InterPro" id="IPR002466">
    <property type="entry name" value="A_deamin"/>
</dbReference>
<dbReference type="AlphaFoldDB" id="A0A8C9D9C0"/>
<proteinExistence type="inferred from homology"/>
<name>A0A8C9D9C0_PANLE</name>
<feature type="region of interest" description="Disordered" evidence="12">
    <location>
        <begin position="62"/>
        <end position="82"/>
    </location>
</feature>
<dbReference type="EC" id="3.5.4.34" evidence="8"/>
<dbReference type="OMA" id="IKPICAG"/>
<dbReference type="GO" id="GO:0046872">
    <property type="term" value="F:metal ion binding"/>
    <property type="evidence" value="ECO:0007669"/>
    <property type="project" value="UniProtKB-KW"/>
</dbReference>
<dbReference type="Pfam" id="PF02137">
    <property type="entry name" value="A_deamin"/>
    <property type="match status" value="1"/>
</dbReference>
<evidence type="ECO:0000256" key="1">
    <source>
        <dbReference type="ARBA" id="ARBA00022694"/>
    </source>
</evidence>
<comment type="function">
    <text evidence="6">Specifically deaminates adenosine-37 to inosine in tRNA-Ala.</text>
</comment>
<dbReference type="GO" id="GO:0043829">
    <property type="term" value="F:tRNA-specific adenosine-37 deaminase activity"/>
    <property type="evidence" value="ECO:0007669"/>
    <property type="project" value="UniProtKB-EC"/>
</dbReference>
<comment type="cofactor">
    <cofactor evidence="5">
        <name>1D-myo-inositol hexakisphosphate</name>
        <dbReference type="ChEBI" id="CHEBI:58130"/>
    </cofactor>
</comment>
<dbReference type="PROSITE" id="PS50141">
    <property type="entry name" value="A_DEAMIN_EDITASE"/>
    <property type="match status" value="1"/>
</dbReference>
<evidence type="ECO:0000256" key="2">
    <source>
        <dbReference type="ARBA" id="ARBA00022723"/>
    </source>
</evidence>
<keyword evidence="3" id="KW-0378">Hydrolase</keyword>
<evidence type="ECO:0000256" key="7">
    <source>
        <dbReference type="ARBA" id="ARBA00038326"/>
    </source>
</evidence>
<dbReference type="GO" id="GO:0003723">
    <property type="term" value="F:RNA binding"/>
    <property type="evidence" value="ECO:0007669"/>
    <property type="project" value="InterPro"/>
</dbReference>
<protein>
    <recommendedName>
        <fullName evidence="9">tRNA-specific adenosine deaminase 1</fullName>
        <ecNumber evidence="8">3.5.4.34</ecNumber>
    </recommendedName>
    <alternativeName>
        <fullName evidence="10">tRNA-specific adenosine-37 deaminase</fullName>
    </alternativeName>
</protein>
<dbReference type="Ensembl" id="ENSPLOT00000026492.1">
    <property type="protein sequence ID" value="ENSPLOP00000023983.1"/>
    <property type="gene ID" value="ENSPLOG00000017627.1"/>
</dbReference>
<evidence type="ECO:0000256" key="6">
    <source>
        <dbReference type="ARBA" id="ARBA00037784"/>
    </source>
</evidence>
<keyword evidence="4" id="KW-0862">Zinc</keyword>
<evidence type="ECO:0000256" key="4">
    <source>
        <dbReference type="ARBA" id="ARBA00022833"/>
    </source>
</evidence>
<dbReference type="PANTHER" id="PTHR46516:SF1">
    <property type="entry name" value="TRNA-SPECIFIC ADENOSINE DEAMINASE 1"/>
    <property type="match status" value="1"/>
</dbReference>
<accession>A0A8C9D9C0</accession>
<evidence type="ECO:0000256" key="5">
    <source>
        <dbReference type="ARBA" id="ARBA00037026"/>
    </source>
</evidence>
<keyword evidence="2" id="KW-0479">Metal-binding</keyword>
<dbReference type="Proteomes" id="UP000694399">
    <property type="component" value="Chromosome E3"/>
</dbReference>
<comment type="catalytic activity">
    <reaction evidence="11">
        <text>adenosine(37) in tRNA(Ala) + H2O + H(+) = inosine(37) in tRNA(Ala) + NH4(+)</text>
        <dbReference type="Rhea" id="RHEA:50968"/>
        <dbReference type="Rhea" id="RHEA-COMP:12855"/>
        <dbReference type="Rhea" id="RHEA-COMP:12856"/>
        <dbReference type="ChEBI" id="CHEBI:15377"/>
        <dbReference type="ChEBI" id="CHEBI:15378"/>
        <dbReference type="ChEBI" id="CHEBI:28938"/>
        <dbReference type="ChEBI" id="CHEBI:74411"/>
        <dbReference type="ChEBI" id="CHEBI:82852"/>
        <dbReference type="EC" id="3.5.4.34"/>
    </reaction>
</comment>
<feature type="domain" description="A to I editase" evidence="13">
    <location>
        <begin position="137"/>
        <end position="201"/>
    </location>
</feature>
<evidence type="ECO:0000313" key="15">
    <source>
        <dbReference type="Proteomes" id="UP000694399"/>
    </source>
</evidence>
<keyword evidence="15" id="KW-1185">Reference proteome</keyword>
<dbReference type="SMART" id="SM00552">
    <property type="entry name" value="ADEAMc"/>
    <property type="match status" value="1"/>
</dbReference>
<comment type="similarity">
    <text evidence="7">Belongs to the ADAT1 family.</text>
</comment>
<evidence type="ECO:0000256" key="9">
    <source>
        <dbReference type="ARBA" id="ARBA00040502"/>
    </source>
</evidence>